<dbReference type="InterPro" id="IPR050491">
    <property type="entry name" value="AmpC-like"/>
</dbReference>
<dbReference type="EMBL" id="JANHOH010000007">
    <property type="protein sequence ID" value="MCQ6960338.1"/>
    <property type="molecule type" value="Genomic_DNA"/>
</dbReference>
<dbReference type="RefSeq" id="WP_256540521.1">
    <property type="nucleotide sequence ID" value="NZ_JANHOH010000007.1"/>
</dbReference>
<evidence type="ECO:0000313" key="5">
    <source>
        <dbReference type="Proteomes" id="UP001204376"/>
    </source>
</evidence>
<evidence type="ECO:0000259" key="3">
    <source>
        <dbReference type="Pfam" id="PF11954"/>
    </source>
</evidence>
<dbReference type="InterPro" id="IPR021860">
    <property type="entry name" value="Peptidase_S12_Pab87-rel_C"/>
</dbReference>
<dbReference type="PANTHER" id="PTHR46825">
    <property type="entry name" value="D-ALANYL-D-ALANINE-CARBOXYPEPTIDASE/ENDOPEPTIDASE AMPH"/>
    <property type="match status" value="1"/>
</dbReference>
<name>A0ABT1T8R0_9SPHI</name>
<comment type="caution">
    <text evidence="4">The sequence shown here is derived from an EMBL/GenBank/DDBJ whole genome shotgun (WGS) entry which is preliminary data.</text>
</comment>
<dbReference type="GO" id="GO:0016787">
    <property type="term" value="F:hydrolase activity"/>
    <property type="evidence" value="ECO:0007669"/>
    <property type="project" value="UniProtKB-KW"/>
</dbReference>
<reference evidence="4 5" key="1">
    <citation type="submission" date="2022-07" db="EMBL/GenBank/DDBJ databases">
        <title>Mucilaginibacter sp. JC4.</title>
        <authorList>
            <person name="Le V."/>
            <person name="Ko S.-R."/>
            <person name="Ahn C.-Y."/>
            <person name="Oh H.-M."/>
        </authorList>
    </citation>
    <scope>NUCLEOTIDE SEQUENCE [LARGE SCALE GENOMIC DNA]</scope>
    <source>
        <strain evidence="4 5">JC4</strain>
    </source>
</reference>
<evidence type="ECO:0000259" key="2">
    <source>
        <dbReference type="Pfam" id="PF00144"/>
    </source>
</evidence>
<dbReference type="Proteomes" id="UP001204376">
    <property type="component" value="Unassembled WGS sequence"/>
</dbReference>
<feature type="chain" id="PRO_5045995811" evidence="1">
    <location>
        <begin position="20"/>
        <end position="511"/>
    </location>
</feature>
<sequence>MKKLHLLLVCLIAAVTVNAQTVDRSKFIRDSLDIYINKALTNWRIPGAAVCIVKDGKIVLMKGYGIKELGLPNKVDVNTLFMIGSNTKAFTATALAMLQAEKKLSLDEKVTKYIPEFKLENKAAGEMAIVKDLLSHRLGFRTFQGDFTFYNTNLSRHDVIEKLGKMKATYPFRTTWGYTNSAFLTAGEIIPRVTGKPWEVYLKESIFAPLGMTNTLALTAEMPKALNRTVPHTLVDGRLTAIPYCNIDGLAPAGSISSSVSDMSKWVMALLDNGKVGNKQVIPAAAIAATRQPQDVVGNVNHLNGDTGFQLYGLGWFIQDYDGRRLVMHDGGVNGYVSSVTLVPKENLGIIILTNTDQNALYEALRWDIIDAFFKNKNYHYNDTYLAYNKTSTANELAADKKLRDSTLLNIKPELSTSKYTGKYVNDLYGSLDITQGEVGNDLEIRFEHHPKMFARLQPLGGNRFYVTFSDPVYGKAIFPFTVKDGKVTGIRVKVADFVEYNAYDFRKVDK</sequence>
<evidence type="ECO:0000256" key="1">
    <source>
        <dbReference type="SAM" id="SignalP"/>
    </source>
</evidence>
<protein>
    <submittedName>
        <fullName evidence="4">Serine hydrolase</fullName>
    </submittedName>
</protein>
<dbReference type="InterPro" id="IPR012338">
    <property type="entry name" value="Beta-lactam/transpept-like"/>
</dbReference>
<dbReference type="Pfam" id="PF11954">
    <property type="entry name" value="DUF3471"/>
    <property type="match status" value="1"/>
</dbReference>
<proteinExistence type="predicted"/>
<dbReference type="SUPFAM" id="SSF56601">
    <property type="entry name" value="beta-lactamase/transpeptidase-like"/>
    <property type="match status" value="1"/>
</dbReference>
<evidence type="ECO:0000313" key="4">
    <source>
        <dbReference type="EMBL" id="MCQ6960338.1"/>
    </source>
</evidence>
<dbReference type="Gene3D" id="2.40.128.600">
    <property type="match status" value="1"/>
</dbReference>
<feature type="domain" description="Beta-lactamase-related" evidence="2">
    <location>
        <begin position="42"/>
        <end position="369"/>
    </location>
</feature>
<dbReference type="Pfam" id="PF00144">
    <property type="entry name" value="Beta-lactamase"/>
    <property type="match status" value="1"/>
</dbReference>
<dbReference type="Gene3D" id="3.40.710.10">
    <property type="entry name" value="DD-peptidase/beta-lactamase superfamily"/>
    <property type="match status" value="1"/>
</dbReference>
<dbReference type="PANTHER" id="PTHR46825:SF15">
    <property type="entry name" value="BETA-LACTAMASE-RELATED DOMAIN-CONTAINING PROTEIN"/>
    <property type="match status" value="1"/>
</dbReference>
<organism evidence="4 5">
    <name type="scientific">Mucilaginibacter aquariorum</name>
    <dbReference type="NCBI Taxonomy" id="2967225"/>
    <lineage>
        <taxon>Bacteria</taxon>
        <taxon>Pseudomonadati</taxon>
        <taxon>Bacteroidota</taxon>
        <taxon>Sphingobacteriia</taxon>
        <taxon>Sphingobacteriales</taxon>
        <taxon>Sphingobacteriaceae</taxon>
        <taxon>Mucilaginibacter</taxon>
    </lineage>
</organism>
<keyword evidence="4" id="KW-0378">Hydrolase</keyword>
<accession>A0ABT1T8R0</accession>
<keyword evidence="5" id="KW-1185">Reference proteome</keyword>
<keyword evidence="1" id="KW-0732">Signal</keyword>
<gene>
    <name evidence="4" type="ORF">NPE20_20325</name>
</gene>
<dbReference type="InterPro" id="IPR001466">
    <property type="entry name" value="Beta-lactam-related"/>
</dbReference>
<feature type="domain" description="Peptidase S12 Pab87-related C-terminal" evidence="3">
    <location>
        <begin position="411"/>
        <end position="497"/>
    </location>
</feature>
<feature type="signal peptide" evidence="1">
    <location>
        <begin position="1"/>
        <end position="19"/>
    </location>
</feature>